<reference evidence="1" key="1">
    <citation type="submission" date="2018-05" db="EMBL/GenBank/DDBJ databases">
        <authorList>
            <person name="Lanie J.A."/>
            <person name="Ng W.-L."/>
            <person name="Kazmierczak K.M."/>
            <person name="Andrzejewski T.M."/>
            <person name="Davidsen T.M."/>
            <person name="Wayne K.J."/>
            <person name="Tettelin H."/>
            <person name="Glass J.I."/>
            <person name="Rusch D."/>
            <person name="Podicherti R."/>
            <person name="Tsui H.-C.T."/>
            <person name="Winkler M.E."/>
        </authorList>
    </citation>
    <scope>NUCLEOTIDE SEQUENCE</scope>
</reference>
<name>A0A382V1Y5_9ZZZZ</name>
<sequence>MKKPLAILLLLFSFVSAQEAGNTVAVLVFEGRGVSLSESTTLTDRFRTSMADIGYVRIVEQKMVNDVMEEQGFQQTGCTSDECAAEVGALLGVQYMIAGSIGKVGETFTIDSRMVSMETGAVVRTKQVTYLGKIDGLILEMQILSYVMLEMEIPPDLLNARDAGSVFDMSSVDLEVTGGFIGKTGSTVAVTDFEGRGISSLEAQTLTDRFRTAVAITGVVRLVER</sequence>
<feature type="non-terminal residue" evidence="1">
    <location>
        <position position="225"/>
    </location>
</feature>
<protein>
    <recommendedName>
        <fullName evidence="2">FlgO domain-containing protein</fullName>
    </recommendedName>
</protein>
<accession>A0A382V1Y5</accession>
<evidence type="ECO:0008006" key="2">
    <source>
        <dbReference type="Google" id="ProtNLM"/>
    </source>
</evidence>
<evidence type="ECO:0000313" key="1">
    <source>
        <dbReference type="EMBL" id="SVD40566.1"/>
    </source>
</evidence>
<gene>
    <name evidence="1" type="ORF">METZ01_LOCUS393420</name>
</gene>
<dbReference type="Gene3D" id="3.40.50.10610">
    <property type="entry name" value="ABC-type transport auxiliary lipoprotein component"/>
    <property type="match status" value="1"/>
</dbReference>
<organism evidence="1">
    <name type="scientific">marine metagenome</name>
    <dbReference type="NCBI Taxonomy" id="408172"/>
    <lineage>
        <taxon>unclassified sequences</taxon>
        <taxon>metagenomes</taxon>
        <taxon>ecological metagenomes</taxon>
    </lineage>
</organism>
<dbReference type="AlphaFoldDB" id="A0A382V1Y5"/>
<dbReference type="EMBL" id="UINC01148589">
    <property type="protein sequence ID" value="SVD40566.1"/>
    <property type="molecule type" value="Genomic_DNA"/>
</dbReference>
<proteinExistence type="predicted"/>
<dbReference type="InterPro" id="IPR014094">
    <property type="entry name" value="LpoB"/>
</dbReference>
<dbReference type="Pfam" id="PF13036">
    <property type="entry name" value="LpoB"/>
    <property type="match status" value="1"/>
</dbReference>